<dbReference type="SUPFAM" id="SSF55073">
    <property type="entry name" value="Nucleotide cyclase"/>
    <property type="match status" value="1"/>
</dbReference>
<dbReference type="SUPFAM" id="SSF55785">
    <property type="entry name" value="PYP-like sensor domain (PAS domain)"/>
    <property type="match status" value="2"/>
</dbReference>
<evidence type="ECO:0000259" key="2">
    <source>
        <dbReference type="PROSITE" id="PS50887"/>
    </source>
</evidence>
<dbReference type="RefSeq" id="WP_253655844.1">
    <property type="nucleotide sequence ID" value="NZ_BAAAOE010000005.1"/>
</dbReference>
<dbReference type="PANTHER" id="PTHR44757:SF2">
    <property type="entry name" value="BIOFILM ARCHITECTURE MAINTENANCE PROTEIN MBAA"/>
    <property type="match status" value="1"/>
</dbReference>
<gene>
    <name evidence="3" type="ORF">LX12_003491</name>
</gene>
<feature type="domain" description="PAS" evidence="1">
    <location>
        <begin position="134"/>
        <end position="178"/>
    </location>
</feature>
<reference evidence="3 4" key="1">
    <citation type="submission" date="2022-06" db="EMBL/GenBank/DDBJ databases">
        <title>Genomic Encyclopedia of Archaeal and Bacterial Type Strains, Phase II (KMG-II): from individual species to whole genera.</title>
        <authorList>
            <person name="Goeker M."/>
        </authorList>
    </citation>
    <scope>NUCLEOTIDE SEQUENCE [LARGE SCALE GENOMIC DNA]</scope>
    <source>
        <strain evidence="3 4">DSM 45037</strain>
    </source>
</reference>
<comment type="caution">
    <text evidence="3">The sequence shown here is derived from an EMBL/GenBank/DDBJ whole genome shotgun (WGS) entry which is preliminary data.</text>
</comment>
<feature type="domain" description="GGDEF" evidence="2">
    <location>
        <begin position="297"/>
        <end position="429"/>
    </location>
</feature>
<dbReference type="Pfam" id="PF00989">
    <property type="entry name" value="PAS"/>
    <property type="match status" value="1"/>
</dbReference>
<dbReference type="CDD" id="cd01949">
    <property type="entry name" value="GGDEF"/>
    <property type="match status" value="1"/>
</dbReference>
<dbReference type="PROSITE" id="PS50887">
    <property type="entry name" value="GGDEF"/>
    <property type="match status" value="1"/>
</dbReference>
<dbReference type="Gene3D" id="3.30.450.20">
    <property type="entry name" value="PAS domain"/>
    <property type="match status" value="2"/>
</dbReference>
<dbReference type="InterPro" id="IPR029787">
    <property type="entry name" value="Nucleotide_cyclase"/>
</dbReference>
<dbReference type="PROSITE" id="PS50112">
    <property type="entry name" value="PAS"/>
    <property type="match status" value="1"/>
</dbReference>
<dbReference type="InterPro" id="IPR000014">
    <property type="entry name" value="PAS"/>
</dbReference>
<proteinExistence type="predicted"/>
<dbReference type="SMART" id="SM00091">
    <property type="entry name" value="PAS"/>
    <property type="match status" value="2"/>
</dbReference>
<dbReference type="InterPro" id="IPR043128">
    <property type="entry name" value="Rev_trsase/Diguanyl_cyclase"/>
</dbReference>
<dbReference type="Proteomes" id="UP001205740">
    <property type="component" value="Unassembled WGS sequence"/>
</dbReference>
<dbReference type="Pfam" id="PF00990">
    <property type="entry name" value="GGDEF"/>
    <property type="match status" value="1"/>
</dbReference>
<dbReference type="InterPro" id="IPR013767">
    <property type="entry name" value="PAS_fold"/>
</dbReference>
<organism evidence="3 4">
    <name type="scientific">Williamsia serinedens</name>
    <dbReference type="NCBI Taxonomy" id="391736"/>
    <lineage>
        <taxon>Bacteria</taxon>
        <taxon>Bacillati</taxon>
        <taxon>Actinomycetota</taxon>
        <taxon>Actinomycetes</taxon>
        <taxon>Mycobacteriales</taxon>
        <taxon>Nocardiaceae</taxon>
        <taxon>Williamsia</taxon>
    </lineage>
</organism>
<dbReference type="InterPro" id="IPR052155">
    <property type="entry name" value="Biofilm_reg_signaling"/>
</dbReference>
<evidence type="ECO:0000259" key="1">
    <source>
        <dbReference type="PROSITE" id="PS50112"/>
    </source>
</evidence>
<dbReference type="NCBIfam" id="TIGR00254">
    <property type="entry name" value="GGDEF"/>
    <property type="match status" value="1"/>
</dbReference>
<name>A0ABT1H4X1_9NOCA</name>
<dbReference type="PANTHER" id="PTHR44757">
    <property type="entry name" value="DIGUANYLATE CYCLASE DGCP"/>
    <property type="match status" value="1"/>
</dbReference>
<evidence type="ECO:0000313" key="4">
    <source>
        <dbReference type="Proteomes" id="UP001205740"/>
    </source>
</evidence>
<keyword evidence="4" id="KW-1185">Reference proteome</keyword>
<accession>A0ABT1H4X1</accession>
<dbReference type="InterPro" id="IPR035965">
    <property type="entry name" value="PAS-like_dom_sf"/>
</dbReference>
<dbReference type="Gene3D" id="3.30.70.270">
    <property type="match status" value="1"/>
</dbReference>
<dbReference type="CDD" id="cd00130">
    <property type="entry name" value="PAS"/>
    <property type="match status" value="2"/>
</dbReference>
<dbReference type="NCBIfam" id="TIGR00229">
    <property type="entry name" value="sensory_box"/>
    <property type="match status" value="2"/>
</dbReference>
<sequence>MDHDSTATPDAAFRRLVESSPDAICVHDGEVVQYANPAAAAILGAVSPAEIIGQRIDGFIHVDSRRVLYDRIEDLLDGTPTTSTVLAQVVRPGGRVRTVEARSAPTTWDGGPAIMSSVRDLTGQSTAEESARVAERRLAEIVDSLVDGVVVQDRRGYVRSMNPAAARLLGVEADEAIGTDFPALLWERGLVRRTDGKMITPAELPHRRAQQTGEPASFDLEITRRDRTVVIIRGTTTLVGVDHTRLVISSFADVTADREAEARLRYQARHDSLTGLPNRQHVVEELAEAVRDPARDCDLGVLYLDLDALKAVNDTLGHSVGDDLLTRVSARLASVIPSGGVLGRVGGDEFVAVLRGSADDVEDVARALHGALRGTIGLEGRAVRITASIGAVAVPVDDHRSIDDVLRDADYAMYEAKGSGGDRTAWHRRPGRPD</sequence>
<dbReference type="SMART" id="SM00267">
    <property type="entry name" value="GGDEF"/>
    <property type="match status" value="1"/>
</dbReference>
<protein>
    <submittedName>
        <fullName evidence="3">PAS domain S-box-containing protein/diguanylate cyclase (GGDEF) domain-containing protein</fullName>
    </submittedName>
</protein>
<dbReference type="InterPro" id="IPR000160">
    <property type="entry name" value="GGDEF_dom"/>
</dbReference>
<dbReference type="Pfam" id="PF13188">
    <property type="entry name" value="PAS_8"/>
    <property type="match status" value="1"/>
</dbReference>
<dbReference type="EMBL" id="JAMTCG010000006">
    <property type="protein sequence ID" value="MCP2162287.1"/>
    <property type="molecule type" value="Genomic_DNA"/>
</dbReference>
<evidence type="ECO:0000313" key="3">
    <source>
        <dbReference type="EMBL" id="MCP2162287.1"/>
    </source>
</evidence>